<dbReference type="InterPro" id="IPR037185">
    <property type="entry name" value="EmrE-like"/>
</dbReference>
<sequence>MQAPALFIAILSVFGAMCAIQFGASFAKQLFPLVGPVGTSALRVGFSALLLCLVFRPWRQWPRGRHWRAIIVYGSCLGGMMLLLYLAIERIPLGIAVALEFTGPLLVALLSIRRARDSLWVILAVGGVITLLPDLSGVDALDPIGVAYALAAGGCWAGYILFGQKAGNLAPGGGTVALGMSIAALYLVPAGYIATDGAILQWHLLPLGIAVALISSAIPYSLEMIALRNMPKQTFSVMMSLEPAVAAMAGLLVLDEQLALRQWLAIGMVITASLGSTLSARRSRTY</sequence>
<keyword evidence="3 6" id="KW-0812">Transmembrane</keyword>
<evidence type="ECO:0000256" key="4">
    <source>
        <dbReference type="ARBA" id="ARBA00022989"/>
    </source>
</evidence>
<reference evidence="8 9" key="1">
    <citation type="submission" date="2020-03" db="EMBL/GenBank/DDBJ databases">
        <title>Genome mining reveals the biosynthetic pathways of PHA and ectoines of the halophilic strain Salinivibrio costicola M318 isolated from fermented shrimp paste.</title>
        <authorList>
            <person name="Doan T.V."/>
            <person name="Tran L.T."/>
            <person name="Trieu T.A."/>
            <person name="Nguyen Q.V."/>
            <person name="Quach T.N."/>
            <person name="Phi T.Q."/>
            <person name="Kumar S."/>
        </authorList>
    </citation>
    <scope>NUCLEOTIDE SEQUENCE [LARGE SCALE GENOMIC DNA]</scope>
    <source>
        <strain evidence="8 9">M318</strain>
    </source>
</reference>
<dbReference type="InterPro" id="IPR050638">
    <property type="entry name" value="AA-Vitamin_Transporters"/>
</dbReference>
<evidence type="ECO:0000259" key="7">
    <source>
        <dbReference type="Pfam" id="PF00892"/>
    </source>
</evidence>
<feature type="transmembrane region" description="Helical" evidence="6">
    <location>
        <begin position="34"/>
        <end position="55"/>
    </location>
</feature>
<accession>A0ABX6KB43</accession>
<gene>
    <name evidence="8" type="ORF">HBA18_15260</name>
</gene>
<evidence type="ECO:0000256" key="2">
    <source>
        <dbReference type="ARBA" id="ARBA00007362"/>
    </source>
</evidence>
<feature type="transmembrane region" description="Helical" evidence="6">
    <location>
        <begin position="200"/>
        <end position="222"/>
    </location>
</feature>
<organism evidence="8 9">
    <name type="scientific">Salinivibrio costicola</name>
    <name type="common">Vibrio costicola</name>
    <dbReference type="NCBI Taxonomy" id="51367"/>
    <lineage>
        <taxon>Bacteria</taxon>
        <taxon>Pseudomonadati</taxon>
        <taxon>Pseudomonadota</taxon>
        <taxon>Gammaproteobacteria</taxon>
        <taxon>Vibrionales</taxon>
        <taxon>Vibrionaceae</taxon>
        <taxon>Salinivibrio</taxon>
    </lineage>
</organism>
<protein>
    <submittedName>
        <fullName evidence="8">DMT family transporter</fullName>
    </submittedName>
</protein>
<feature type="transmembrane region" description="Helical" evidence="6">
    <location>
        <begin position="93"/>
        <end position="112"/>
    </location>
</feature>
<feature type="transmembrane region" description="Helical" evidence="6">
    <location>
        <begin position="174"/>
        <end position="194"/>
    </location>
</feature>
<dbReference type="Pfam" id="PF00892">
    <property type="entry name" value="EamA"/>
    <property type="match status" value="1"/>
</dbReference>
<feature type="transmembrane region" description="Helical" evidence="6">
    <location>
        <begin position="67"/>
        <end position="87"/>
    </location>
</feature>
<keyword evidence="4 6" id="KW-1133">Transmembrane helix</keyword>
<dbReference type="InterPro" id="IPR000620">
    <property type="entry name" value="EamA_dom"/>
</dbReference>
<evidence type="ECO:0000256" key="6">
    <source>
        <dbReference type="SAM" id="Phobius"/>
    </source>
</evidence>
<feature type="transmembrane region" description="Helical" evidence="6">
    <location>
        <begin position="234"/>
        <end position="254"/>
    </location>
</feature>
<feature type="transmembrane region" description="Helical" evidence="6">
    <location>
        <begin position="260"/>
        <end position="280"/>
    </location>
</feature>
<evidence type="ECO:0000256" key="3">
    <source>
        <dbReference type="ARBA" id="ARBA00022692"/>
    </source>
</evidence>
<keyword evidence="5 6" id="KW-0472">Membrane</keyword>
<comment type="similarity">
    <text evidence="2">Belongs to the EamA transporter family.</text>
</comment>
<keyword evidence="9" id="KW-1185">Reference proteome</keyword>
<dbReference type="Gene3D" id="1.10.3730.20">
    <property type="match status" value="1"/>
</dbReference>
<name>A0ABX6KB43_SALCS</name>
<comment type="subcellular location">
    <subcellularLocation>
        <location evidence="1">Membrane</location>
        <topology evidence="1">Multi-pass membrane protein</topology>
    </subcellularLocation>
</comment>
<dbReference type="RefSeq" id="WP_167315281.1">
    <property type="nucleotide sequence ID" value="NZ_CP050267.1"/>
</dbReference>
<dbReference type="Proteomes" id="UP000501408">
    <property type="component" value="Chromosome 2"/>
</dbReference>
<evidence type="ECO:0000256" key="1">
    <source>
        <dbReference type="ARBA" id="ARBA00004141"/>
    </source>
</evidence>
<dbReference type="SUPFAM" id="SSF103481">
    <property type="entry name" value="Multidrug resistance efflux transporter EmrE"/>
    <property type="match status" value="2"/>
</dbReference>
<proteinExistence type="inferred from homology"/>
<evidence type="ECO:0000313" key="8">
    <source>
        <dbReference type="EMBL" id="QIR07755.1"/>
    </source>
</evidence>
<feature type="domain" description="EamA" evidence="7">
    <location>
        <begin position="144"/>
        <end position="275"/>
    </location>
</feature>
<dbReference type="PANTHER" id="PTHR32322:SF2">
    <property type="entry name" value="EAMA DOMAIN-CONTAINING PROTEIN"/>
    <property type="match status" value="1"/>
</dbReference>
<dbReference type="EMBL" id="CP050267">
    <property type="protein sequence ID" value="QIR07755.1"/>
    <property type="molecule type" value="Genomic_DNA"/>
</dbReference>
<dbReference type="PANTHER" id="PTHR32322">
    <property type="entry name" value="INNER MEMBRANE TRANSPORTER"/>
    <property type="match status" value="1"/>
</dbReference>
<feature type="transmembrane region" description="Helical" evidence="6">
    <location>
        <begin position="119"/>
        <end position="138"/>
    </location>
</feature>
<feature type="transmembrane region" description="Helical" evidence="6">
    <location>
        <begin position="144"/>
        <end position="162"/>
    </location>
</feature>
<evidence type="ECO:0000256" key="5">
    <source>
        <dbReference type="ARBA" id="ARBA00023136"/>
    </source>
</evidence>
<evidence type="ECO:0000313" key="9">
    <source>
        <dbReference type="Proteomes" id="UP000501408"/>
    </source>
</evidence>